<name>A0A8X6SA56_TRICX</name>
<evidence type="ECO:0000313" key="2">
    <source>
        <dbReference type="Proteomes" id="UP000887159"/>
    </source>
</evidence>
<keyword evidence="2" id="KW-1185">Reference proteome</keyword>
<sequence length="72" mass="8236">MSITSDNHMLTLLQRLPGAIFPQDYARPHTTRVSQDCLRTVTTLPWPDRSPDFLQSRISGILRECELGILRV</sequence>
<proteinExistence type="predicted"/>
<reference evidence="1" key="1">
    <citation type="submission" date="2020-08" db="EMBL/GenBank/DDBJ databases">
        <title>Multicomponent nature underlies the extraordinary mechanical properties of spider dragline silk.</title>
        <authorList>
            <person name="Kono N."/>
            <person name="Nakamura H."/>
            <person name="Mori M."/>
            <person name="Yoshida Y."/>
            <person name="Ohtoshi R."/>
            <person name="Malay A.D."/>
            <person name="Moran D.A.P."/>
            <person name="Tomita M."/>
            <person name="Numata K."/>
            <person name="Arakawa K."/>
        </authorList>
    </citation>
    <scope>NUCLEOTIDE SEQUENCE</scope>
</reference>
<dbReference type="EMBL" id="BMAU01021245">
    <property type="protein sequence ID" value="GFY04746.1"/>
    <property type="molecule type" value="Genomic_DNA"/>
</dbReference>
<dbReference type="Gene3D" id="3.30.420.10">
    <property type="entry name" value="Ribonuclease H-like superfamily/Ribonuclease H"/>
    <property type="match status" value="1"/>
</dbReference>
<dbReference type="AlphaFoldDB" id="A0A8X6SA56"/>
<evidence type="ECO:0000313" key="1">
    <source>
        <dbReference type="EMBL" id="GFY04746.1"/>
    </source>
</evidence>
<protein>
    <submittedName>
        <fullName evidence="1">Uncharacterized protein</fullName>
    </submittedName>
</protein>
<organism evidence="1 2">
    <name type="scientific">Trichonephila clavipes</name>
    <name type="common">Golden silk orbweaver</name>
    <name type="synonym">Nephila clavipes</name>
    <dbReference type="NCBI Taxonomy" id="2585209"/>
    <lineage>
        <taxon>Eukaryota</taxon>
        <taxon>Metazoa</taxon>
        <taxon>Ecdysozoa</taxon>
        <taxon>Arthropoda</taxon>
        <taxon>Chelicerata</taxon>
        <taxon>Arachnida</taxon>
        <taxon>Araneae</taxon>
        <taxon>Araneomorphae</taxon>
        <taxon>Entelegynae</taxon>
        <taxon>Araneoidea</taxon>
        <taxon>Nephilidae</taxon>
        <taxon>Trichonephila</taxon>
    </lineage>
</organism>
<dbReference type="GO" id="GO:0003676">
    <property type="term" value="F:nucleic acid binding"/>
    <property type="evidence" value="ECO:0007669"/>
    <property type="project" value="InterPro"/>
</dbReference>
<dbReference type="Proteomes" id="UP000887159">
    <property type="component" value="Unassembled WGS sequence"/>
</dbReference>
<accession>A0A8X6SA56</accession>
<gene>
    <name evidence="1" type="ORF">TNCV_420001</name>
</gene>
<dbReference type="InterPro" id="IPR036397">
    <property type="entry name" value="RNaseH_sf"/>
</dbReference>
<comment type="caution">
    <text evidence="1">The sequence shown here is derived from an EMBL/GenBank/DDBJ whole genome shotgun (WGS) entry which is preliminary data.</text>
</comment>